<reference evidence="2" key="1">
    <citation type="submission" date="2022-06" db="EMBL/GenBank/DDBJ databases">
        <authorList>
            <person name="Berger JAMES D."/>
            <person name="Berger JAMES D."/>
        </authorList>
    </citation>
    <scope>NUCLEOTIDE SEQUENCE [LARGE SCALE GENOMIC DNA]</scope>
</reference>
<proteinExistence type="predicted"/>
<evidence type="ECO:0000313" key="3">
    <source>
        <dbReference type="WBParaSite" id="TREG1_134780.1"/>
    </source>
</evidence>
<feature type="chain" id="PRO_5041689816" evidence="1">
    <location>
        <begin position="21"/>
        <end position="64"/>
    </location>
</feature>
<keyword evidence="2" id="KW-1185">Reference proteome</keyword>
<dbReference type="AlphaFoldDB" id="A0AA85J768"/>
<accession>A0AA85J768</accession>
<evidence type="ECO:0000256" key="1">
    <source>
        <dbReference type="SAM" id="SignalP"/>
    </source>
</evidence>
<dbReference type="WBParaSite" id="TREG1_134780.1">
    <property type="protein sequence ID" value="TREG1_134780.1"/>
    <property type="gene ID" value="TREG1_134780"/>
</dbReference>
<feature type="signal peptide" evidence="1">
    <location>
        <begin position="1"/>
        <end position="20"/>
    </location>
</feature>
<reference evidence="3" key="2">
    <citation type="submission" date="2023-11" db="UniProtKB">
        <authorList>
            <consortium name="WormBaseParasite"/>
        </authorList>
    </citation>
    <scope>IDENTIFICATION</scope>
</reference>
<organism evidence="2 3">
    <name type="scientific">Trichobilharzia regenti</name>
    <name type="common">Nasal bird schistosome</name>
    <dbReference type="NCBI Taxonomy" id="157069"/>
    <lineage>
        <taxon>Eukaryota</taxon>
        <taxon>Metazoa</taxon>
        <taxon>Spiralia</taxon>
        <taxon>Lophotrochozoa</taxon>
        <taxon>Platyhelminthes</taxon>
        <taxon>Trematoda</taxon>
        <taxon>Digenea</taxon>
        <taxon>Strigeidida</taxon>
        <taxon>Schistosomatoidea</taxon>
        <taxon>Schistosomatidae</taxon>
        <taxon>Trichobilharzia</taxon>
    </lineage>
</organism>
<name>A0AA85J768_TRIRE</name>
<evidence type="ECO:0000313" key="2">
    <source>
        <dbReference type="Proteomes" id="UP000050795"/>
    </source>
</evidence>
<keyword evidence="1" id="KW-0732">Signal</keyword>
<dbReference type="Proteomes" id="UP000050795">
    <property type="component" value="Unassembled WGS sequence"/>
</dbReference>
<sequence>MILVAFAALINNGIFLSCQCLLRNRNYINKKNPDFTCGKTIAGIQLNDLSFLYFVSSNTEHRYD</sequence>
<protein>
    <submittedName>
        <fullName evidence="3">Uncharacterized protein</fullName>
    </submittedName>
</protein>